<comment type="catalytic activity">
    <reaction evidence="4 5">
        <text>D-glucose 6-phosphate + UDP-alpha-D-glucose = alpha,alpha-trehalose 6-phosphate + UDP + H(+)</text>
        <dbReference type="Rhea" id="RHEA:18889"/>
        <dbReference type="ChEBI" id="CHEBI:15378"/>
        <dbReference type="ChEBI" id="CHEBI:58223"/>
        <dbReference type="ChEBI" id="CHEBI:58429"/>
        <dbReference type="ChEBI" id="CHEBI:58885"/>
        <dbReference type="ChEBI" id="CHEBI:61548"/>
        <dbReference type="EC" id="2.4.1.15"/>
    </reaction>
</comment>
<evidence type="ECO:0000256" key="4">
    <source>
        <dbReference type="ARBA" id="ARBA00048039"/>
    </source>
</evidence>
<dbReference type="EMBL" id="JBEFKJ010000006">
    <property type="protein sequence ID" value="KAL2045606.1"/>
    <property type="molecule type" value="Genomic_DNA"/>
</dbReference>
<evidence type="ECO:0000256" key="5">
    <source>
        <dbReference type="RuleBase" id="RU362045"/>
    </source>
</evidence>
<gene>
    <name evidence="6" type="ORF">N7G274_002034</name>
</gene>
<accession>A0ABR4AL81</accession>
<dbReference type="InterPro" id="IPR012766">
    <property type="entry name" value="Trehalose_OtsA"/>
</dbReference>
<comment type="similarity">
    <text evidence="5">Belongs to the glycosyltransferase 20 family.</text>
</comment>
<keyword evidence="1 5" id="KW-0328">Glycosyltransferase</keyword>
<proteinExistence type="inferred from homology"/>
<evidence type="ECO:0000256" key="2">
    <source>
        <dbReference type="ARBA" id="ARBA00022679"/>
    </source>
</evidence>
<dbReference type="InterPro" id="IPR001830">
    <property type="entry name" value="Glyco_trans_20"/>
</dbReference>
<evidence type="ECO:0000313" key="6">
    <source>
        <dbReference type="EMBL" id="KAL2045606.1"/>
    </source>
</evidence>
<dbReference type="Gene3D" id="3.40.50.2000">
    <property type="entry name" value="Glycogen Phosphorylase B"/>
    <property type="match status" value="2"/>
</dbReference>
<keyword evidence="7" id="KW-1185">Reference proteome</keyword>
<sequence>MPETTLSQTPTPRLLLVSNRLPVSIKRSAPHTYTFSQGSGGLVTGLSGLSQSADFRWYGWPGLEVPSDEHTDLSDCLREGYGAIPVFLEDELADLYYNGFSNSILWPLIHYHPGEITFREDAWNAYQEVNRLFARAIARDMQQGDLVWIHDFHLMLLPAMLREELGRDFDVKIGFFLHTPFPSSEVYRILPVRKEILIGVLQSDLVGFHTNGYGRHFLSACSHVLGLPTTSRSVTYDNKTVNVGAFPIGIQPERFTRTLQDVKVQGRIAALEHEFDGIQVMVGVDRLDYVKGVPQKLRAFEMFLTDHPEYVGKVVLIQIAVPTRGEVEEYQNLRALVNELVGRINGKFGTIEYTPIHFMHQSVDFEELLALYAISDACVVASTRDGMNLVSFEYIACQSQRHGSMILSEFAGSAQSLTGSIIVNPWNTYDMARAMYQAVTMEAEERADRFEQMNAYVQNNTSAFWGQSFVKELKRKGVEPERWLRLGQEPDPIRIDWKSYDGEGNFDG</sequence>
<evidence type="ECO:0000313" key="7">
    <source>
        <dbReference type="Proteomes" id="UP001590950"/>
    </source>
</evidence>
<dbReference type="NCBIfam" id="TIGR02400">
    <property type="entry name" value="trehalose_OtsA"/>
    <property type="match status" value="1"/>
</dbReference>
<dbReference type="EC" id="2.4.1.15" evidence="5"/>
<keyword evidence="2 5" id="KW-0808">Transferase</keyword>
<dbReference type="PANTHER" id="PTHR10788:SF106">
    <property type="entry name" value="BCDNA.GH08860"/>
    <property type="match status" value="1"/>
</dbReference>
<evidence type="ECO:0000256" key="3">
    <source>
        <dbReference type="ARBA" id="ARBA00024331"/>
    </source>
</evidence>
<dbReference type="Pfam" id="PF00982">
    <property type="entry name" value="Glyco_transf_20"/>
    <property type="match status" value="1"/>
</dbReference>
<comment type="pathway">
    <text evidence="3">Carbohydrate biosynthesis.</text>
</comment>
<dbReference type="PANTHER" id="PTHR10788">
    <property type="entry name" value="TREHALOSE-6-PHOSPHATE SYNTHASE"/>
    <property type="match status" value="1"/>
</dbReference>
<dbReference type="CDD" id="cd03788">
    <property type="entry name" value="GT20_TPS"/>
    <property type="match status" value="1"/>
</dbReference>
<reference evidence="6 7" key="1">
    <citation type="submission" date="2024-09" db="EMBL/GenBank/DDBJ databases">
        <title>Rethinking Asexuality: The Enigmatic Case of Functional Sexual Genes in Lepraria (Stereocaulaceae).</title>
        <authorList>
            <person name="Doellman M."/>
            <person name="Sun Y."/>
            <person name="Barcenas-Pena A."/>
            <person name="Lumbsch H.T."/>
            <person name="Grewe F."/>
        </authorList>
    </citation>
    <scope>NUCLEOTIDE SEQUENCE [LARGE SCALE GENOMIC DNA]</scope>
    <source>
        <strain evidence="6 7">Mercado 3170</strain>
    </source>
</reference>
<comment type="caution">
    <text evidence="6">The sequence shown here is derived from an EMBL/GenBank/DDBJ whole genome shotgun (WGS) entry which is preliminary data.</text>
</comment>
<evidence type="ECO:0000256" key="1">
    <source>
        <dbReference type="ARBA" id="ARBA00022676"/>
    </source>
</evidence>
<dbReference type="SUPFAM" id="SSF53756">
    <property type="entry name" value="UDP-Glycosyltransferase/glycogen phosphorylase"/>
    <property type="match status" value="1"/>
</dbReference>
<name>A0ABR4AL81_9LECA</name>
<dbReference type="Proteomes" id="UP001590950">
    <property type="component" value="Unassembled WGS sequence"/>
</dbReference>
<organism evidence="6 7">
    <name type="scientific">Stereocaulon virgatum</name>
    <dbReference type="NCBI Taxonomy" id="373712"/>
    <lineage>
        <taxon>Eukaryota</taxon>
        <taxon>Fungi</taxon>
        <taxon>Dikarya</taxon>
        <taxon>Ascomycota</taxon>
        <taxon>Pezizomycotina</taxon>
        <taxon>Lecanoromycetes</taxon>
        <taxon>OSLEUM clade</taxon>
        <taxon>Lecanoromycetidae</taxon>
        <taxon>Lecanorales</taxon>
        <taxon>Lecanorineae</taxon>
        <taxon>Stereocaulaceae</taxon>
        <taxon>Stereocaulon</taxon>
    </lineage>
</organism>
<protein>
    <recommendedName>
        <fullName evidence="5">Trehalose-6-phosphate synthase</fullName>
        <ecNumber evidence="5">2.4.1.15</ecNumber>
    </recommendedName>
    <alternativeName>
        <fullName evidence="5">UDP-glucose-glucosephosphate glucosyltransferase</fullName>
    </alternativeName>
</protein>